<proteinExistence type="predicted"/>
<evidence type="ECO:0000259" key="3">
    <source>
        <dbReference type="Pfam" id="PF13962"/>
    </source>
</evidence>
<sequence>MELIDLAVQEPSQSQNSDRRNERLPEDRTLSVPLLQAALKGDWKTANSFLKKHPEFVRVPIDREYATALHNAAASKHTNFVIKLLKLMNKEDLELKTTDGCTALFFAAQSGVVRIAMEMVKMNKDLLCIRAKQDVTPLLAAAMRGRRNMVSYLYSVTPFQEYLTSTVERLTLLLATVSTDMYDVALKILETDPDLAIAETAKYGRIILKTMNVDTRSTSFAHTVYGMIALGEMARKPFAIGKRSQLAIWERCLKYISAKVGNIEFLNILIRSYPDLIWQVDEDGKTLLHIAILYRQENVFNLIYDIAATTNSIALSIDENNNNMLHLAGELAPSSRLKIVSGAALQMQRELLWFKEIEKIVPPAYVVKKNLHGQTPRDLFTMTHEGLLKDGEKWMKDTTSSCMLVATLIATVVFVAAFTGPGGKSLDSGTSIVLESTGFLVFFISNAIAFLSSSTSILVFLSILTSRYTENDFLRSLPMRLLLGLTALFISVVGMVVAFSATCSLIYSKEQTSRVPIVIASLTGVPIIFFVLLHYELWIDIMRSTYGSRFLFRSYKRRLFQLGEDDEWAIWQYQL</sequence>
<feature type="transmembrane region" description="Helical" evidence="2">
    <location>
        <begin position="402"/>
        <end position="419"/>
    </location>
</feature>
<dbReference type="AlphaFoldDB" id="A0A6P9EAY3"/>
<keyword evidence="2" id="KW-0812">Transmembrane</keyword>
<dbReference type="InParanoid" id="A0A6P9EAY3"/>
<evidence type="ECO:0000256" key="2">
    <source>
        <dbReference type="SAM" id="Phobius"/>
    </source>
</evidence>
<dbReference type="Gene3D" id="1.25.40.20">
    <property type="entry name" value="Ankyrin repeat-containing domain"/>
    <property type="match status" value="1"/>
</dbReference>
<keyword evidence="2" id="KW-1133">Transmembrane helix</keyword>
<organism evidence="4 5">
    <name type="scientific">Juglans regia</name>
    <name type="common">English walnut</name>
    <dbReference type="NCBI Taxonomy" id="51240"/>
    <lineage>
        <taxon>Eukaryota</taxon>
        <taxon>Viridiplantae</taxon>
        <taxon>Streptophyta</taxon>
        <taxon>Embryophyta</taxon>
        <taxon>Tracheophyta</taxon>
        <taxon>Spermatophyta</taxon>
        <taxon>Magnoliopsida</taxon>
        <taxon>eudicotyledons</taxon>
        <taxon>Gunneridae</taxon>
        <taxon>Pentapetalae</taxon>
        <taxon>rosids</taxon>
        <taxon>fabids</taxon>
        <taxon>Fagales</taxon>
        <taxon>Juglandaceae</taxon>
        <taxon>Juglans</taxon>
    </lineage>
</organism>
<evidence type="ECO:0000313" key="4">
    <source>
        <dbReference type="Proteomes" id="UP000235220"/>
    </source>
</evidence>
<dbReference type="Proteomes" id="UP000235220">
    <property type="component" value="Chromosome 3"/>
</dbReference>
<name>A0A6P9EAY3_JUGRE</name>
<feature type="transmembrane region" description="Helical" evidence="2">
    <location>
        <begin position="481"/>
        <end position="507"/>
    </location>
</feature>
<keyword evidence="2" id="KW-0472">Membrane</keyword>
<dbReference type="GeneID" id="109012753"/>
<dbReference type="RefSeq" id="XP_035544584.1">
    <property type="nucleotide sequence ID" value="XM_035688691.1"/>
</dbReference>
<reference evidence="5" key="1">
    <citation type="submission" date="2025-08" db="UniProtKB">
        <authorList>
            <consortium name="RefSeq"/>
        </authorList>
    </citation>
    <scope>IDENTIFICATION</scope>
    <source>
        <tissue evidence="5">Leaves</tissue>
    </source>
</reference>
<keyword evidence="4" id="KW-1185">Reference proteome</keyword>
<dbReference type="InterPro" id="IPR002110">
    <property type="entry name" value="Ankyrin_rpt"/>
</dbReference>
<feature type="region of interest" description="Disordered" evidence="1">
    <location>
        <begin position="1"/>
        <end position="26"/>
    </location>
</feature>
<gene>
    <name evidence="5" type="primary">LOC109012753</name>
</gene>
<dbReference type="Pfam" id="PF12796">
    <property type="entry name" value="Ank_2"/>
    <property type="match status" value="1"/>
</dbReference>
<accession>A0A6P9EAY3</accession>
<dbReference type="InterPro" id="IPR026961">
    <property type="entry name" value="PGG_dom"/>
</dbReference>
<dbReference type="OrthoDB" id="1921232at2759"/>
<feature type="transmembrane region" description="Helical" evidence="2">
    <location>
        <begin position="439"/>
        <end position="461"/>
    </location>
</feature>
<dbReference type="PANTHER" id="PTHR24177">
    <property type="entry name" value="CASKIN"/>
    <property type="match status" value="1"/>
</dbReference>
<dbReference type="PANTHER" id="PTHR24177:SF292">
    <property type="entry name" value="ANKYRIN REPEAT FAMILY PROTEIN-RELATED"/>
    <property type="match status" value="1"/>
</dbReference>
<dbReference type="InterPro" id="IPR036770">
    <property type="entry name" value="Ankyrin_rpt-contain_sf"/>
</dbReference>
<feature type="transmembrane region" description="Helical" evidence="2">
    <location>
        <begin position="513"/>
        <end position="533"/>
    </location>
</feature>
<evidence type="ECO:0000313" key="5">
    <source>
        <dbReference type="RefSeq" id="XP_035544584.1"/>
    </source>
</evidence>
<dbReference type="SUPFAM" id="SSF48403">
    <property type="entry name" value="Ankyrin repeat"/>
    <property type="match status" value="1"/>
</dbReference>
<feature type="compositionally biased region" description="Basic and acidic residues" evidence="1">
    <location>
        <begin position="17"/>
        <end position="26"/>
    </location>
</feature>
<protein>
    <submittedName>
        <fullName evidence="5">Uncharacterized protein LOC109012753</fullName>
    </submittedName>
</protein>
<evidence type="ECO:0000256" key="1">
    <source>
        <dbReference type="SAM" id="MobiDB-lite"/>
    </source>
</evidence>
<dbReference type="GO" id="GO:0016020">
    <property type="term" value="C:membrane"/>
    <property type="evidence" value="ECO:0000318"/>
    <property type="project" value="GO_Central"/>
</dbReference>
<dbReference type="Pfam" id="PF13962">
    <property type="entry name" value="PGG"/>
    <property type="match status" value="1"/>
</dbReference>
<dbReference type="SMART" id="SM00248">
    <property type="entry name" value="ANK"/>
    <property type="match status" value="5"/>
</dbReference>
<feature type="domain" description="PGG" evidence="3">
    <location>
        <begin position="392"/>
        <end position="504"/>
    </location>
</feature>
<dbReference type="KEGG" id="jre:109012753"/>